<dbReference type="Proteomes" id="UP000273022">
    <property type="component" value="Unassembled WGS sequence"/>
</dbReference>
<dbReference type="InterPro" id="IPR036956">
    <property type="entry name" value="Impact_N_sf"/>
</dbReference>
<dbReference type="PANTHER" id="PTHR16301">
    <property type="entry name" value="IMPACT-RELATED"/>
    <property type="match status" value="1"/>
</dbReference>
<organism evidence="4 5">
    <name type="scientific">Parashewanella spongiae</name>
    <dbReference type="NCBI Taxonomy" id="342950"/>
    <lineage>
        <taxon>Bacteria</taxon>
        <taxon>Pseudomonadati</taxon>
        <taxon>Pseudomonadota</taxon>
        <taxon>Gammaproteobacteria</taxon>
        <taxon>Alteromonadales</taxon>
        <taxon>Shewanellaceae</taxon>
        <taxon>Parashewanella</taxon>
    </lineage>
</organism>
<accession>A0A3A6U0L6</accession>
<feature type="domain" description="Impact N-terminal" evidence="2">
    <location>
        <begin position="22"/>
        <end position="127"/>
    </location>
</feature>
<dbReference type="OrthoDB" id="9813771at2"/>
<dbReference type="Pfam" id="PF01205">
    <property type="entry name" value="Impact_N"/>
    <property type="match status" value="1"/>
</dbReference>
<dbReference type="SUPFAM" id="SSF54980">
    <property type="entry name" value="EF-G C-terminal domain-like"/>
    <property type="match status" value="1"/>
</dbReference>
<dbReference type="GO" id="GO:0006446">
    <property type="term" value="P:regulation of translational initiation"/>
    <property type="evidence" value="ECO:0007669"/>
    <property type="project" value="TreeGrafter"/>
</dbReference>
<comment type="similarity">
    <text evidence="1">Belongs to the IMPACT family.</text>
</comment>
<evidence type="ECO:0000259" key="2">
    <source>
        <dbReference type="Pfam" id="PF01205"/>
    </source>
</evidence>
<dbReference type="InterPro" id="IPR023582">
    <property type="entry name" value="Impact"/>
</dbReference>
<dbReference type="InterPro" id="IPR035647">
    <property type="entry name" value="EFG_III/V"/>
</dbReference>
<keyword evidence="5" id="KW-1185">Reference proteome</keyword>
<comment type="caution">
    <text evidence="4">The sequence shown here is derived from an EMBL/GenBank/DDBJ whole genome shotgun (WGS) entry which is preliminary data.</text>
</comment>
<dbReference type="PROSITE" id="PS00910">
    <property type="entry name" value="UPF0029"/>
    <property type="match status" value="1"/>
</dbReference>
<dbReference type="EMBL" id="QYYH01000038">
    <property type="protein sequence ID" value="RJY17630.1"/>
    <property type="molecule type" value="Genomic_DNA"/>
</dbReference>
<dbReference type="InterPro" id="IPR020568">
    <property type="entry name" value="Ribosomal_Su5_D2-typ_SF"/>
</dbReference>
<evidence type="ECO:0000259" key="3">
    <source>
        <dbReference type="Pfam" id="PF09186"/>
    </source>
</evidence>
<feature type="domain" description="UPF0029" evidence="3">
    <location>
        <begin position="145"/>
        <end position="200"/>
    </location>
</feature>
<dbReference type="RefSeq" id="WP_121853126.1">
    <property type="nucleotide sequence ID" value="NZ_CP037952.1"/>
</dbReference>
<gene>
    <name evidence="4" type="ORF">D5R81_07985</name>
</gene>
<dbReference type="GO" id="GO:0043168">
    <property type="term" value="F:anion binding"/>
    <property type="evidence" value="ECO:0007669"/>
    <property type="project" value="UniProtKB-ARBA"/>
</dbReference>
<evidence type="ECO:0000256" key="1">
    <source>
        <dbReference type="ARBA" id="ARBA00007665"/>
    </source>
</evidence>
<dbReference type="Gene3D" id="3.30.230.30">
    <property type="entry name" value="Impact, N-terminal domain"/>
    <property type="match status" value="1"/>
</dbReference>
<reference evidence="4 5" key="1">
    <citation type="submission" date="2018-09" db="EMBL/GenBank/DDBJ databases">
        <title>Phylogeny of the Shewanellaceae, and recommendation for two new genera, Pseudoshewanella and Parashewanella.</title>
        <authorList>
            <person name="Wang G."/>
        </authorList>
    </citation>
    <scope>NUCLEOTIDE SEQUENCE [LARGE SCALE GENOMIC DNA]</scope>
    <source>
        <strain evidence="4 5">KCTC 22492</strain>
    </source>
</reference>
<dbReference type="AlphaFoldDB" id="A0A3A6U0L6"/>
<dbReference type="InterPro" id="IPR001498">
    <property type="entry name" value="Impact_N"/>
</dbReference>
<dbReference type="GO" id="GO:0032561">
    <property type="term" value="F:guanyl ribonucleotide binding"/>
    <property type="evidence" value="ECO:0007669"/>
    <property type="project" value="UniProtKB-ARBA"/>
</dbReference>
<sequence length="207" mass="22605">MNVPLDSYLILAKPFTIEEEIKKSRFITVLFPCQSESDLKLALTNLRTGYPDARHYCYAFVAGQPDDTVHCGSTDDGEPSGSAGRPMLSVLQGSNIGEIGVVVIRYFGGTKLGVGGLVRAYSGGIKRSLPQLELVRKQIRVRATIVCDYAQLGDVEYLLKRFDGVIVDKSFTAQVKLVAEIPVSTKKAIADELATLTQGRLAFQFVD</sequence>
<proteinExistence type="inferred from homology"/>
<dbReference type="InterPro" id="IPR020569">
    <property type="entry name" value="UPF0029_Impact_CS"/>
</dbReference>
<evidence type="ECO:0000313" key="4">
    <source>
        <dbReference type="EMBL" id="RJY17630.1"/>
    </source>
</evidence>
<dbReference type="GO" id="GO:0017111">
    <property type="term" value="F:ribonucleoside triphosphate phosphatase activity"/>
    <property type="evidence" value="ECO:0007669"/>
    <property type="project" value="UniProtKB-ARBA"/>
</dbReference>
<dbReference type="InterPro" id="IPR015269">
    <property type="entry name" value="UPF0029_Impact_C"/>
</dbReference>
<dbReference type="Gene3D" id="3.30.70.240">
    <property type="match status" value="1"/>
</dbReference>
<dbReference type="Pfam" id="PF09186">
    <property type="entry name" value="DUF1949"/>
    <property type="match status" value="1"/>
</dbReference>
<name>A0A3A6U0L6_9GAMM</name>
<dbReference type="NCBIfam" id="TIGR00257">
    <property type="entry name" value="IMPACT_YIGZ"/>
    <property type="match status" value="1"/>
</dbReference>
<evidence type="ECO:0000313" key="5">
    <source>
        <dbReference type="Proteomes" id="UP000273022"/>
    </source>
</evidence>
<dbReference type="GO" id="GO:0005737">
    <property type="term" value="C:cytoplasm"/>
    <property type="evidence" value="ECO:0007669"/>
    <property type="project" value="TreeGrafter"/>
</dbReference>
<dbReference type="SUPFAM" id="SSF54211">
    <property type="entry name" value="Ribosomal protein S5 domain 2-like"/>
    <property type="match status" value="1"/>
</dbReference>
<protein>
    <submittedName>
        <fullName evidence="4">YigZ family protein</fullName>
    </submittedName>
</protein>
<dbReference type="PANTHER" id="PTHR16301:SF20">
    <property type="entry name" value="IMPACT FAMILY MEMBER YIGZ"/>
    <property type="match status" value="1"/>
</dbReference>
<dbReference type="InterPro" id="IPR015796">
    <property type="entry name" value="Impact_YigZ-like"/>
</dbReference>